<gene>
    <name evidence="2" type="ORF">A1O1_07952</name>
</gene>
<name>W9XMZ6_9EURO</name>
<evidence type="ECO:0000313" key="2">
    <source>
        <dbReference type="EMBL" id="EXJ81887.1"/>
    </source>
</evidence>
<evidence type="ECO:0000313" key="3">
    <source>
        <dbReference type="Proteomes" id="UP000019484"/>
    </source>
</evidence>
<comment type="caution">
    <text evidence="2">The sequence shown here is derived from an EMBL/GenBank/DDBJ whole genome shotgun (WGS) entry which is preliminary data.</text>
</comment>
<protein>
    <submittedName>
        <fullName evidence="2">Uncharacterized protein</fullName>
    </submittedName>
</protein>
<accession>W9XMZ6</accession>
<dbReference type="HOGENOM" id="CLU_1128934_0_0_1"/>
<dbReference type="OrthoDB" id="5372703at2759"/>
<keyword evidence="3" id="KW-1185">Reference proteome</keyword>
<dbReference type="Proteomes" id="UP000019484">
    <property type="component" value="Unassembled WGS sequence"/>
</dbReference>
<dbReference type="AlphaFoldDB" id="W9XMZ6"/>
<reference evidence="2 3" key="1">
    <citation type="submission" date="2013-03" db="EMBL/GenBank/DDBJ databases">
        <title>The Genome Sequence of Capronia coronata CBS 617.96.</title>
        <authorList>
            <consortium name="The Broad Institute Genomics Platform"/>
            <person name="Cuomo C."/>
            <person name="de Hoog S."/>
            <person name="Gorbushina A."/>
            <person name="Walker B."/>
            <person name="Young S.K."/>
            <person name="Zeng Q."/>
            <person name="Gargeya S."/>
            <person name="Fitzgerald M."/>
            <person name="Haas B."/>
            <person name="Abouelleil A."/>
            <person name="Allen A.W."/>
            <person name="Alvarado L."/>
            <person name="Arachchi H.M."/>
            <person name="Berlin A.M."/>
            <person name="Chapman S.B."/>
            <person name="Gainer-Dewar J."/>
            <person name="Goldberg J."/>
            <person name="Griggs A."/>
            <person name="Gujja S."/>
            <person name="Hansen M."/>
            <person name="Howarth C."/>
            <person name="Imamovic A."/>
            <person name="Ireland A."/>
            <person name="Larimer J."/>
            <person name="McCowan C."/>
            <person name="Murphy C."/>
            <person name="Pearson M."/>
            <person name="Poon T.W."/>
            <person name="Priest M."/>
            <person name="Roberts A."/>
            <person name="Saif S."/>
            <person name="Shea T."/>
            <person name="Sisk P."/>
            <person name="Sykes S."/>
            <person name="Wortman J."/>
            <person name="Nusbaum C."/>
            <person name="Birren B."/>
        </authorList>
    </citation>
    <scope>NUCLEOTIDE SEQUENCE [LARGE SCALE GENOMIC DNA]</scope>
    <source>
        <strain evidence="2 3">CBS 617.96</strain>
    </source>
</reference>
<dbReference type="GeneID" id="19162807"/>
<dbReference type="RefSeq" id="XP_007727008.1">
    <property type="nucleotide sequence ID" value="XM_007728818.1"/>
</dbReference>
<dbReference type="EMBL" id="AMWN01000007">
    <property type="protein sequence ID" value="EXJ81887.1"/>
    <property type="molecule type" value="Genomic_DNA"/>
</dbReference>
<organism evidence="2 3">
    <name type="scientific">Capronia coronata CBS 617.96</name>
    <dbReference type="NCBI Taxonomy" id="1182541"/>
    <lineage>
        <taxon>Eukaryota</taxon>
        <taxon>Fungi</taxon>
        <taxon>Dikarya</taxon>
        <taxon>Ascomycota</taxon>
        <taxon>Pezizomycotina</taxon>
        <taxon>Eurotiomycetes</taxon>
        <taxon>Chaetothyriomycetidae</taxon>
        <taxon>Chaetothyriales</taxon>
        <taxon>Herpotrichiellaceae</taxon>
        <taxon>Capronia</taxon>
    </lineage>
</organism>
<sequence>MVLDFMDEPPRDEEPSAVRPRKRQAGASPITPSTSAAGTIGQGNPEEMEVSSMEQRLIFQKANVNPQTMPPPPTPSTGNTSKDVLVKTPCPDITIGLDDIFVVKKLKSQGLSNTRANYVLDKLQQQTTHRHLSAPEPLLCSEPTQRAYQMRFPFLIVEGKSYATGKPIFEAQNQAAVSGAGALKILHDLADIAARAATSTVSADSTSPATNLGKKGHWCSQSAQKGRLMSSGLITPLWRRTFACSK</sequence>
<proteinExistence type="predicted"/>
<feature type="region of interest" description="Disordered" evidence="1">
    <location>
        <begin position="1"/>
        <end position="53"/>
    </location>
</feature>
<evidence type="ECO:0000256" key="1">
    <source>
        <dbReference type="SAM" id="MobiDB-lite"/>
    </source>
</evidence>